<dbReference type="Proteomes" id="UP000703661">
    <property type="component" value="Unassembled WGS sequence"/>
</dbReference>
<evidence type="ECO:0000313" key="8">
    <source>
        <dbReference type="Proteomes" id="UP000703661"/>
    </source>
</evidence>
<evidence type="ECO:0000256" key="1">
    <source>
        <dbReference type="ARBA" id="ARBA00004141"/>
    </source>
</evidence>
<dbReference type="GO" id="GO:0016020">
    <property type="term" value="C:membrane"/>
    <property type="evidence" value="ECO:0007669"/>
    <property type="project" value="UniProtKB-SubCell"/>
</dbReference>
<keyword evidence="4 6" id="KW-0472">Membrane</keyword>
<name>A0A9P6N4C1_9FUNG</name>
<comment type="caution">
    <text evidence="7">The sequence shown here is derived from an EMBL/GenBank/DDBJ whole genome shotgun (WGS) entry which is preliminary data.</text>
</comment>
<gene>
    <name evidence="7" type="ORF">BGZ80_009279</name>
</gene>
<evidence type="ECO:0000313" key="7">
    <source>
        <dbReference type="EMBL" id="KAG0023504.1"/>
    </source>
</evidence>
<evidence type="ECO:0000256" key="5">
    <source>
        <dbReference type="SAM" id="MobiDB-lite"/>
    </source>
</evidence>
<dbReference type="EMBL" id="JAAAID010000054">
    <property type="protein sequence ID" value="KAG0023504.1"/>
    <property type="molecule type" value="Genomic_DNA"/>
</dbReference>
<evidence type="ECO:0000256" key="6">
    <source>
        <dbReference type="SAM" id="Phobius"/>
    </source>
</evidence>
<feature type="transmembrane region" description="Helical" evidence="6">
    <location>
        <begin position="43"/>
        <end position="64"/>
    </location>
</feature>
<sequence>MHHGIILAPTFSFSMDSMRVGVVLISLMGLFGVTKKSRRIMNLYFACVVLFTFIQGLFTVRRFLVGKGWIQNVLNLSWEAAYDSNLDLIKKPQKEFNCRGFNDQNDRSLELPLEADELLPPCSEILEMRFGKELKKLASVMLCENVDVESEFENSDYGDGSDHYLNGHSNLSDYEDEQG</sequence>
<protein>
    <submittedName>
        <fullName evidence="7">Uncharacterized protein</fullName>
    </submittedName>
</protein>
<evidence type="ECO:0000256" key="2">
    <source>
        <dbReference type="ARBA" id="ARBA00022692"/>
    </source>
</evidence>
<dbReference type="InterPro" id="IPR018499">
    <property type="entry name" value="Tetraspanin/Peripherin"/>
</dbReference>
<proteinExistence type="predicted"/>
<accession>A0A9P6N4C1</accession>
<comment type="subcellular location">
    <subcellularLocation>
        <location evidence="1">Membrane</location>
        <topology evidence="1">Multi-pass membrane protein</topology>
    </subcellularLocation>
</comment>
<dbReference type="Pfam" id="PF00335">
    <property type="entry name" value="Tetraspanin"/>
    <property type="match status" value="1"/>
</dbReference>
<evidence type="ECO:0000256" key="3">
    <source>
        <dbReference type="ARBA" id="ARBA00022989"/>
    </source>
</evidence>
<keyword evidence="8" id="KW-1185">Reference proteome</keyword>
<feature type="region of interest" description="Disordered" evidence="5">
    <location>
        <begin position="159"/>
        <end position="179"/>
    </location>
</feature>
<organism evidence="7 8">
    <name type="scientific">Entomortierella chlamydospora</name>
    <dbReference type="NCBI Taxonomy" id="101097"/>
    <lineage>
        <taxon>Eukaryota</taxon>
        <taxon>Fungi</taxon>
        <taxon>Fungi incertae sedis</taxon>
        <taxon>Mucoromycota</taxon>
        <taxon>Mortierellomycotina</taxon>
        <taxon>Mortierellomycetes</taxon>
        <taxon>Mortierellales</taxon>
        <taxon>Mortierellaceae</taxon>
        <taxon>Entomortierella</taxon>
    </lineage>
</organism>
<reference evidence="7" key="1">
    <citation type="journal article" date="2020" name="Fungal Divers.">
        <title>Resolving the Mortierellaceae phylogeny through synthesis of multi-gene phylogenetics and phylogenomics.</title>
        <authorList>
            <person name="Vandepol N."/>
            <person name="Liber J."/>
            <person name="Desiro A."/>
            <person name="Na H."/>
            <person name="Kennedy M."/>
            <person name="Barry K."/>
            <person name="Grigoriev I.V."/>
            <person name="Miller A.N."/>
            <person name="O'Donnell K."/>
            <person name="Stajich J.E."/>
            <person name="Bonito G."/>
        </authorList>
    </citation>
    <scope>NUCLEOTIDE SEQUENCE</scope>
    <source>
        <strain evidence="7">NRRL 2769</strain>
    </source>
</reference>
<keyword evidence="3 6" id="KW-1133">Transmembrane helix</keyword>
<dbReference type="AlphaFoldDB" id="A0A9P6N4C1"/>
<keyword evidence="2 6" id="KW-0812">Transmembrane</keyword>
<evidence type="ECO:0000256" key="4">
    <source>
        <dbReference type="ARBA" id="ARBA00023136"/>
    </source>
</evidence>
<feature type="transmembrane region" description="Helical" evidence="6">
    <location>
        <begin position="6"/>
        <end position="31"/>
    </location>
</feature>